<name>A0ABP1ESI5_9FLAO</name>
<protein>
    <submittedName>
        <fullName evidence="1">Uncharacterized protein</fullName>
    </submittedName>
</protein>
<keyword evidence="2" id="KW-1185">Reference proteome</keyword>
<dbReference type="Proteomes" id="UP001497416">
    <property type="component" value="Unassembled WGS sequence"/>
</dbReference>
<evidence type="ECO:0000313" key="1">
    <source>
        <dbReference type="EMBL" id="CAL2090194.1"/>
    </source>
</evidence>
<evidence type="ECO:0000313" key="2">
    <source>
        <dbReference type="Proteomes" id="UP001497416"/>
    </source>
</evidence>
<dbReference type="EMBL" id="CAXIXY010000005">
    <property type="protein sequence ID" value="CAL2090194.1"/>
    <property type="molecule type" value="Genomic_DNA"/>
</dbReference>
<reference evidence="1 2" key="1">
    <citation type="submission" date="2024-05" db="EMBL/GenBank/DDBJ databases">
        <authorList>
            <person name="Duchaud E."/>
        </authorList>
    </citation>
    <scope>NUCLEOTIDE SEQUENCE [LARGE SCALE GENOMIC DNA]</scope>
    <source>
        <strain evidence="1">Ena-SAMPLE-TAB-13-05-2024-13:56:06:370-140302</strain>
    </source>
</reference>
<organism evidence="1 2">
    <name type="scientific">Tenacibaculum platacis</name>
    <dbReference type="NCBI Taxonomy" id="3137852"/>
    <lineage>
        <taxon>Bacteria</taxon>
        <taxon>Pseudomonadati</taxon>
        <taxon>Bacteroidota</taxon>
        <taxon>Flavobacteriia</taxon>
        <taxon>Flavobacteriales</taxon>
        <taxon>Flavobacteriaceae</taxon>
        <taxon>Tenacibaculum</taxon>
    </lineage>
</organism>
<comment type="caution">
    <text evidence="1">The sequence shown here is derived from an EMBL/GenBank/DDBJ whole genome shotgun (WGS) entry which is preliminary data.</text>
</comment>
<gene>
    <name evidence="1" type="ORF">T190607A01A_30474</name>
</gene>
<accession>A0ABP1ESI5</accession>
<proteinExistence type="predicted"/>
<sequence>MWRNWRNLASRGNRIWNFGELCMFLNLIVLKKSILNFGKALSKAEQNKINGGTRECRVLPWCSGLDNYIIIQCRCYQQPF</sequence>